<dbReference type="Pfam" id="PF02265">
    <property type="entry name" value="S1-P1_nuclease"/>
    <property type="match status" value="1"/>
</dbReference>
<evidence type="ECO:0000256" key="2">
    <source>
        <dbReference type="ARBA" id="ARBA00022722"/>
    </source>
</evidence>
<keyword evidence="9" id="KW-1185">Reference proteome</keyword>
<dbReference type="PANTHER" id="PTHR33146:SF26">
    <property type="entry name" value="ENDONUCLEASE 4"/>
    <property type="match status" value="1"/>
</dbReference>
<dbReference type="InterPro" id="IPR008947">
    <property type="entry name" value="PLipase_C/P1_nuclease_dom_sf"/>
</dbReference>
<dbReference type="OrthoDB" id="422245at2759"/>
<name>A0A7J6KPX7_PERCH</name>
<evidence type="ECO:0000256" key="6">
    <source>
        <dbReference type="ARBA" id="ARBA00023157"/>
    </source>
</evidence>
<comment type="similarity">
    <text evidence="1">Belongs to the nuclease type I family.</text>
</comment>
<keyword evidence="3" id="KW-0479">Metal-binding</keyword>
<dbReference type="GO" id="GO:0006308">
    <property type="term" value="P:DNA catabolic process"/>
    <property type="evidence" value="ECO:0007669"/>
    <property type="project" value="InterPro"/>
</dbReference>
<comment type="caution">
    <text evidence="8">The sequence shown here is derived from an EMBL/GenBank/DDBJ whole genome shotgun (WGS) entry which is preliminary data.</text>
</comment>
<dbReference type="Proteomes" id="UP000591131">
    <property type="component" value="Unassembled WGS sequence"/>
</dbReference>
<reference evidence="8 9" key="1">
    <citation type="submission" date="2020-04" db="EMBL/GenBank/DDBJ databases">
        <title>Perkinsus chesapeaki whole genome sequence.</title>
        <authorList>
            <person name="Bogema D.R."/>
        </authorList>
    </citation>
    <scope>NUCLEOTIDE SEQUENCE [LARGE SCALE GENOMIC DNA]</scope>
    <source>
        <strain evidence="8">ATCC PRA-425</strain>
    </source>
</reference>
<dbReference type="GO" id="GO:0003676">
    <property type="term" value="F:nucleic acid binding"/>
    <property type="evidence" value="ECO:0007669"/>
    <property type="project" value="InterPro"/>
</dbReference>
<keyword evidence="2" id="KW-0540">Nuclease</keyword>
<dbReference type="PANTHER" id="PTHR33146">
    <property type="entry name" value="ENDONUCLEASE 4"/>
    <property type="match status" value="1"/>
</dbReference>
<evidence type="ECO:0000313" key="9">
    <source>
        <dbReference type="Proteomes" id="UP000591131"/>
    </source>
</evidence>
<evidence type="ECO:0000256" key="1">
    <source>
        <dbReference type="ARBA" id="ARBA00009547"/>
    </source>
</evidence>
<evidence type="ECO:0000256" key="3">
    <source>
        <dbReference type="ARBA" id="ARBA00022723"/>
    </source>
</evidence>
<keyword evidence="5" id="KW-0378">Hydrolase</keyword>
<keyword evidence="4" id="KW-0255">Endonuclease</keyword>
<dbReference type="GO" id="GO:0016788">
    <property type="term" value="F:hydrolase activity, acting on ester bonds"/>
    <property type="evidence" value="ECO:0007669"/>
    <property type="project" value="InterPro"/>
</dbReference>
<keyword evidence="6" id="KW-1015">Disulfide bond</keyword>
<protein>
    <submittedName>
        <fullName evidence="8">Uncharacterized protein</fullName>
    </submittedName>
</protein>
<feature type="non-terminal residue" evidence="8">
    <location>
        <position position="239"/>
    </location>
</feature>
<gene>
    <name evidence="8" type="ORF">FOL47_002967</name>
</gene>
<dbReference type="AlphaFoldDB" id="A0A7J6KPX7"/>
<keyword evidence="7" id="KW-0325">Glycoprotein</keyword>
<evidence type="ECO:0000256" key="5">
    <source>
        <dbReference type="ARBA" id="ARBA00022801"/>
    </source>
</evidence>
<accession>A0A7J6KPX7</accession>
<dbReference type="Gene3D" id="1.10.575.10">
    <property type="entry name" value="P1 Nuclease"/>
    <property type="match status" value="1"/>
</dbReference>
<sequence length="239" mass="27850">MRRVACAVVFSVSYGWNQDAHYAGAKLAADLMKQEDIDALLQPFGDLTYYISWPDANHRPGSFEGEPDRFGWSMASHFINFPPGQKYDRDAAYKSKTPNAVNSMVFFRQRLLNYKIFHDVEYICPKMKKSDEALYEEAPGFAKPSVLERFKRESTYSISYFLQDVHNPFHCGNADDKGAFDHKVRCEFCKSQKESNIHTVWDADMFDHELRKLFGDKYVDQMASFEIQRYPFQEALYSM</sequence>
<organism evidence="8 9">
    <name type="scientific">Perkinsus chesapeaki</name>
    <name type="common">Clam parasite</name>
    <name type="synonym">Perkinsus andrewsi</name>
    <dbReference type="NCBI Taxonomy" id="330153"/>
    <lineage>
        <taxon>Eukaryota</taxon>
        <taxon>Sar</taxon>
        <taxon>Alveolata</taxon>
        <taxon>Perkinsozoa</taxon>
        <taxon>Perkinsea</taxon>
        <taxon>Perkinsida</taxon>
        <taxon>Perkinsidae</taxon>
        <taxon>Perkinsus</taxon>
    </lineage>
</organism>
<dbReference type="GO" id="GO:0004519">
    <property type="term" value="F:endonuclease activity"/>
    <property type="evidence" value="ECO:0007669"/>
    <property type="project" value="UniProtKB-KW"/>
</dbReference>
<evidence type="ECO:0000256" key="7">
    <source>
        <dbReference type="ARBA" id="ARBA00023180"/>
    </source>
</evidence>
<dbReference type="GO" id="GO:0046872">
    <property type="term" value="F:metal ion binding"/>
    <property type="evidence" value="ECO:0007669"/>
    <property type="project" value="UniProtKB-KW"/>
</dbReference>
<evidence type="ECO:0000313" key="8">
    <source>
        <dbReference type="EMBL" id="KAF4648631.1"/>
    </source>
</evidence>
<proteinExistence type="inferred from homology"/>
<dbReference type="SUPFAM" id="SSF48537">
    <property type="entry name" value="Phospholipase C/P1 nuclease"/>
    <property type="match status" value="1"/>
</dbReference>
<evidence type="ECO:0000256" key="4">
    <source>
        <dbReference type="ARBA" id="ARBA00022759"/>
    </source>
</evidence>
<dbReference type="InterPro" id="IPR003154">
    <property type="entry name" value="S1/P1nuclease"/>
</dbReference>
<dbReference type="EMBL" id="JAAPAO010001885">
    <property type="protein sequence ID" value="KAF4648631.1"/>
    <property type="molecule type" value="Genomic_DNA"/>
</dbReference>